<dbReference type="Gene3D" id="3.30.450.40">
    <property type="match status" value="1"/>
</dbReference>
<dbReference type="Pfam" id="PF00498">
    <property type="entry name" value="FHA"/>
    <property type="match status" value="1"/>
</dbReference>
<dbReference type="Pfam" id="PF13185">
    <property type="entry name" value="GAF_2"/>
    <property type="match status" value="1"/>
</dbReference>
<dbReference type="EMBL" id="JAQOSO010000079">
    <property type="protein sequence ID" value="MDJ1175264.1"/>
    <property type="molecule type" value="Genomic_DNA"/>
</dbReference>
<protein>
    <submittedName>
        <fullName evidence="4">Adenylate/guanylate cyclase domain-containing protein</fullName>
    </submittedName>
</protein>
<evidence type="ECO:0000313" key="4">
    <source>
        <dbReference type="EMBL" id="MDJ1175264.1"/>
    </source>
</evidence>
<dbReference type="Gene3D" id="3.30.70.1230">
    <property type="entry name" value="Nucleotide cyclase"/>
    <property type="match status" value="1"/>
</dbReference>
<sequence length="550" mass="61125">MSQLKLRIQVEGNTEGTVLVEDNPFVLGRSPDCNLCLPFFGVSRHHGQIVTRGNGWLIEDLGSLNGTLLNGLPATSAQWIHHGDVVQIGVVSLVVLILQPSGDDPSKVPELSTDGTTILRNVKDLQRLWLQPQNDQDTASSNRKAIARLKDLVDISKGLNSAGSLEAIFLQVQEAVFRDLKRIDRIALLIDLESTGRLKIVRLATRHQSDDPLAADGSWISHSICQKVFIERVAIQTADAQADERFEGEMSILSKGIRSVMAVPLWEEEQVFGVLYADAHVSTQYTTLEAEEDLSFFSALGNLVASSVQRWLLEQKLRDQENIRQRLERYHTPSVVQQMMAAGALTDGRLPLAEYEISILFADIVGFTALSERLSPSEIAELLNNFFEEMLHEVFVAKGTLDKFIGDCIMAFFGAPEVQPDHADRAVAAARGMLTRLEHLNKNNRWNEPLELRIAINSGKAVVGDIGSSQRVDYTVLGSTINLASRMEGICPPGECVVSETTYKLLRVRRGFMPLGSYRFRGIERPIKVYQTTRTIPEGTETQTTHIQEE</sequence>
<accession>A0ABT7B9H9</accession>
<feature type="domain" description="FHA" evidence="2">
    <location>
        <begin position="25"/>
        <end position="74"/>
    </location>
</feature>
<dbReference type="SUPFAM" id="SSF55781">
    <property type="entry name" value="GAF domain-like"/>
    <property type="match status" value="1"/>
</dbReference>
<dbReference type="InterPro" id="IPR050697">
    <property type="entry name" value="Adenylyl/Guanylyl_Cyclase_3/4"/>
</dbReference>
<evidence type="ECO:0000259" key="3">
    <source>
        <dbReference type="PROSITE" id="PS50125"/>
    </source>
</evidence>
<dbReference type="CDD" id="cd00060">
    <property type="entry name" value="FHA"/>
    <property type="match status" value="1"/>
</dbReference>
<proteinExistence type="inferred from homology"/>
<dbReference type="SMART" id="SM00065">
    <property type="entry name" value="GAF"/>
    <property type="match status" value="1"/>
</dbReference>
<organism evidence="4 5">
    <name type="scientific">Roseofilum capinflatum BLCC-M114</name>
    <dbReference type="NCBI Taxonomy" id="3022440"/>
    <lineage>
        <taxon>Bacteria</taxon>
        <taxon>Bacillati</taxon>
        <taxon>Cyanobacteriota</taxon>
        <taxon>Cyanophyceae</taxon>
        <taxon>Desertifilales</taxon>
        <taxon>Desertifilaceae</taxon>
        <taxon>Roseofilum</taxon>
        <taxon>Roseofilum capinflatum</taxon>
    </lineage>
</organism>
<dbReference type="InterPro" id="IPR008984">
    <property type="entry name" value="SMAD_FHA_dom_sf"/>
</dbReference>
<evidence type="ECO:0000259" key="2">
    <source>
        <dbReference type="PROSITE" id="PS50006"/>
    </source>
</evidence>
<dbReference type="InterPro" id="IPR000253">
    <property type="entry name" value="FHA_dom"/>
</dbReference>
<feature type="domain" description="Guanylate cyclase" evidence="3">
    <location>
        <begin position="358"/>
        <end position="488"/>
    </location>
</feature>
<comment type="similarity">
    <text evidence="1">Belongs to the adenylyl cyclase class-3 family.</text>
</comment>
<dbReference type="SMART" id="SM00240">
    <property type="entry name" value="FHA"/>
    <property type="match status" value="1"/>
</dbReference>
<dbReference type="PANTHER" id="PTHR43081:SF1">
    <property type="entry name" value="ADENYLATE CYCLASE, TERMINAL-DIFFERENTIATION SPECIFIC"/>
    <property type="match status" value="1"/>
</dbReference>
<dbReference type="Gene3D" id="2.60.200.20">
    <property type="match status" value="1"/>
</dbReference>
<gene>
    <name evidence="4" type="ORF">PMG25_14300</name>
</gene>
<dbReference type="SMART" id="SM00044">
    <property type="entry name" value="CYCc"/>
    <property type="match status" value="1"/>
</dbReference>
<dbReference type="InterPro" id="IPR029787">
    <property type="entry name" value="Nucleotide_cyclase"/>
</dbReference>
<dbReference type="SUPFAM" id="SSF49879">
    <property type="entry name" value="SMAD/FHA domain"/>
    <property type="match status" value="1"/>
</dbReference>
<dbReference type="InterPro" id="IPR001054">
    <property type="entry name" value="A/G_cyclase"/>
</dbReference>
<dbReference type="SUPFAM" id="SSF55073">
    <property type="entry name" value="Nucleotide cyclase"/>
    <property type="match status" value="1"/>
</dbReference>
<dbReference type="CDD" id="cd07302">
    <property type="entry name" value="CHD"/>
    <property type="match status" value="1"/>
</dbReference>
<dbReference type="Pfam" id="PF00211">
    <property type="entry name" value="Guanylate_cyc"/>
    <property type="match status" value="1"/>
</dbReference>
<dbReference type="PROSITE" id="PS50125">
    <property type="entry name" value="GUANYLATE_CYCLASE_2"/>
    <property type="match status" value="1"/>
</dbReference>
<evidence type="ECO:0000256" key="1">
    <source>
        <dbReference type="ARBA" id="ARBA00005381"/>
    </source>
</evidence>
<evidence type="ECO:0000313" key="5">
    <source>
        <dbReference type="Proteomes" id="UP001235849"/>
    </source>
</evidence>
<keyword evidence="5" id="KW-1185">Reference proteome</keyword>
<dbReference type="PANTHER" id="PTHR43081">
    <property type="entry name" value="ADENYLATE CYCLASE, TERMINAL-DIFFERENTIATION SPECIFIC-RELATED"/>
    <property type="match status" value="1"/>
</dbReference>
<dbReference type="RefSeq" id="WP_283767568.1">
    <property type="nucleotide sequence ID" value="NZ_JAQOSO010000079.1"/>
</dbReference>
<comment type="caution">
    <text evidence="4">The sequence shown here is derived from an EMBL/GenBank/DDBJ whole genome shotgun (WGS) entry which is preliminary data.</text>
</comment>
<reference evidence="4 5" key="1">
    <citation type="submission" date="2023-01" db="EMBL/GenBank/DDBJ databases">
        <title>Novel diversity within Roseofilum (Cyanobacteria; Desertifilaceae) from marine benthic mats with descriptions of four novel species.</title>
        <authorList>
            <person name="Wang Y."/>
            <person name="Berthold D.E."/>
            <person name="Hu J."/>
            <person name="Lefler F.W."/>
            <person name="Laughinghouse H.D. IV."/>
        </authorList>
    </citation>
    <scope>NUCLEOTIDE SEQUENCE [LARGE SCALE GENOMIC DNA]</scope>
    <source>
        <strain evidence="4 5">BLCC-M114</strain>
    </source>
</reference>
<dbReference type="InterPro" id="IPR003018">
    <property type="entry name" value="GAF"/>
</dbReference>
<name>A0ABT7B9H9_9CYAN</name>
<dbReference type="InterPro" id="IPR029016">
    <property type="entry name" value="GAF-like_dom_sf"/>
</dbReference>
<dbReference type="PROSITE" id="PS50006">
    <property type="entry name" value="FHA_DOMAIN"/>
    <property type="match status" value="1"/>
</dbReference>
<dbReference type="Proteomes" id="UP001235849">
    <property type="component" value="Unassembled WGS sequence"/>
</dbReference>